<protein>
    <submittedName>
        <fullName evidence="6">Peptidase C15, pyroglutamyl peptidase I-like protein</fullName>
    </submittedName>
</protein>
<feature type="region of interest" description="Disordered" evidence="5">
    <location>
        <begin position="191"/>
        <end position="234"/>
    </location>
</feature>
<dbReference type="PANTHER" id="PTHR23402:SF1">
    <property type="entry name" value="PYROGLUTAMYL-PEPTIDASE I"/>
    <property type="match status" value="1"/>
</dbReference>
<keyword evidence="4" id="KW-0788">Thiol protease</keyword>
<accession>A0A139ALB1</accession>
<dbReference type="Gene3D" id="3.40.630.20">
    <property type="entry name" value="Peptidase C15, pyroglutamyl peptidase I-like"/>
    <property type="match status" value="1"/>
</dbReference>
<evidence type="ECO:0000313" key="6">
    <source>
        <dbReference type="EMBL" id="KXS17571.1"/>
    </source>
</evidence>
<dbReference type="GO" id="GO:0008234">
    <property type="term" value="F:cysteine-type peptidase activity"/>
    <property type="evidence" value="ECO:0007669"/>
    <property type="project" value="UniProtKB-KW"/>
</dbReference>
<feature type="region of interest" description="Disordered" evidence="5">
    <location>
        <begin position="1"/>
        <end position="28"/>
    </location>
</feature>
<keyword evidence="3" id="KW-0378">Hydrolase</keyword>
<dbReference type="OrthoDB" id="407146at2759"/>
<proteinExistence type="inferred from homology"/>
<dbReference type="Proteomes" id="UP000070544">
    <property type="component" value="Unassembled WGS sequence"/>
</dbReference>
<dbReference type="AlphaFoldDB" id="A0A139ALB1"/>
<reference evidence="6 7" key="1">
    <citation type="journal article" date="2015" name="Genome Biol. Evol.">
        <title>Phylogenomic analyses indicate that early fungi evolved digesting cell walls of algal ancestors of land plants.</title>
        <authorList>
            <person name="Chang Y."/>
            <person name="Wang S."/>
            <person name="Sekimoto S."/>
            <person name="Aerts A.L."/>
            <person name="Choi C."/>
            <person name="Clum A."/>
            <person name="LaButti K.M."/>
            <person name="Lindquist E.A."/>
            <person name="Yee Ngan C."/>
            <person name="Ohm R.A."/>
            <person name="Salamov A.A."/>
            <person name="Grigoriev I.V."/>
            <person name="Spatafora J.W."/>
            <person name="Berbee M.L."/>
        </authorList>
    </citation>
    <scope>NUCLEOTIDE SEQUENCE [LARGE SCALE GENOMIC DNA]</scope>
    <source>
        <strain evidence="6 7">JEL478</strain>
    </source>
</reference>
<feature type="compositionally biased region" description="Low complexity" evidence="5">
    <location>
        <begin position="191"/>
        <end position="228"/>
    </location>
</feature>
<dbReference type="InterPro" id="IPR016125">
    <property type="entry name" value="Peptidase_C15-like"/>
</dbReference>
<evidence type="ECO:0000313" key="7">
    <source>
        <dbReference type="Proteomes" id="UP000070544"/>
    </source>
</evidence>
<evidence type="ECO:0000256" key="5">
    <source>
        <dbReference type="SAM" id="MobiDB-lite"/>
    </source>
</evidence>
<evidence type="ECO:0000256" key="4">
    <source>
        <dbReference type="ARBA" id="ARBA00022807"/>
    </source>
</evidence>
<gene>
    <name evidence="6" type="ORF">M427DRAFT_54508</name>
</gene>
<dbReference type="EMBL" id="KQ965746">
    <property type="protein sequence ID" value="KXS17571.1"/>
    <property type="molecule type" value="Genomic_DNA"/>
</dbReference>
<dbReference type="GO" id="GO:0006508">
    <property type="term" value="P:proteolysis"/>
    <property type="evidence" value="ECO:0007669"/>
    <property type="project" value="UniProtKB-KW"/>
</dbReference>
<dbReference type="InterPro" id="IPR036440">
    <property type="entry name" value="Peptidase_C15-like_sf"/>
</dbReference>
<evidence type="ECO:0000256" key="3">
    <source>
        <dbReference type="ARBA" id="ARBA00022801"/>
    </source>
</evidence>
<evidence type="ECO:0000256" key="1">
    <source>
        <dbReference type="ARBA" id="ARBA00006641"/>
    </source>
</evidence>
<keyword evidence="2" id="KW-0645">Protease</keyword>
<dbReference type="PANTHER" id="PTHR23402">
    <property type="entry name" value="PROTEASE FAMILY C15 PYROGLUTAMYL-PEPTIDASE I-RELATED"/>
    <property type="match status" value="1"/>
</dbReference>
<name>A0A139ALB1_GONPJ</name>
<keyword evidence="7" id="KW-1185">Reference proteome</keyword>
<organism evidence="6 7">
    <name type="scientific">Gonapodya prolifera (strain JEL478)</name>
    <name type="common">Monoblepharis prolifera</name>
    <dbReference type="NCBI Taxonomy" id="1344416"/>
    <lineage>
        <taxon>Eukaryota</taxon>
        <taxon>Fungi</taxon>
        <taxon>Fungi incertae sedis</taxon>
        <taxon>Chytridiomycota</taxon>
        <taxon>Chytridiomycota incertae sedis</taxon>
        <taxon>Monoblepharidomycetes</taxon>
        <taxon>Monoblepharidales</taxon>
        <taxon>Gonapodyaceae</taxon>
        <taxon>Gonapodya</taxon>
    </lineage>
</organism>
<sequence>MDRVEHSSDASETANTHAAGVIAGSTPPAEDTRPYAILTGFEPFGSFANENPSWEAISTLDGLTVPFHNSTNPHLTSCVAKCCRLPVEYKAVDALVPALHTTTTTASLSTTHPPLFYLHLGASSIALPDTLYIETQAHGFGFKALDNKKECPADGLACTDGEGQILHPLMTIVDTLLSTFGSSAVSDGASASASAAGSTGDGPSSDDGGASAVTKGASASAAEGTTTSRPRKWRLARSDNAGRYLCEYTFFHSLRASLSDSPADHHRRTPVFFVHVPAVGQGKMLSTQDLREAVREIVAALAACSVAVA</sequence>
<dbReference type="SUPFAM" id="SSF53182">
    <property type="entry name" value="Pyrrolidone carboxyl peptidase (pyroglutamate aminopeptidase)"/>
    <property type="match status" value="1"/>
</dbReference>
<comment type="similarity">
    <text evidence="1">Belongs to the peptidase C15 family.</text>
</comment>
<evidence type="ECO:0000256" key="2">
    <source>
        <dbReference type="ARBA" id="ARBA00022670"/>
    </source>
</evidence>